<evidence type="ECO:0008006" key="4">
    <source>
        <dbReference type="Google" id="ProtNLM"/>
    </source>
</evidence>
<keyword evidence="3" id="KW-1185">Reference proteome</keyword>
<dbReference type="EMBL" id="CP044331">
    <property type="protein sequence ID" value="QGM98706.1"/>
    <property type="molecule type" value="Genomic_DNA"/>
</dbReference>
<organism evidence="2 3">
    <name type="scientific">Methylocystis parvus</name>
    <dbReference type="NCBI Taxonomy" id="134"/>
    <lineage>
        <taxon>Bacteria</taxon>
        <taxon>Pseudomonadati</taxon>
        <taxon>Pseudomonadota</taxon>
        <taxon>Alphaproteobacteria</taxon>
        <taxon>Hyphomicrobiales</taxon>
        <taxon>Methylocystaceae</taxon>
        <taxon>Methylocystis</taxon>
    </lineage>
</organism>
<gene>
    <name evidence="2" type="ORF">F7D14_15275</name>
</gene>
<proteinExistence type="predicted"/>
<dbReference type="Proteomes" id="UP000422569">
    <property type="component" value="Chromosome"/>
</dbReference>
<evidence type="ECO:0000256" key="1">
    <source>
        <dbReference type="SAM" id="MobiDB-lite"/>
    </source>
</evidence>
<feature type="compositionally biased region" description="Polar residues" evidence="1">
    <location>
        <begin position="1"/>
        <end position="22"/>
    </location>
</feature>
<feature type="region of interest" description="Disordered" evidence="1">
    <location>
        <begin position="1"/>
        <end position="29"/>
    </location>
</feature>
<dbReference type="AlphaFoldDB" id="A0A6B8M813"/>
<sequence>MAAVPTSDQLSLIRSVTPSATPSEAEIEAWRELSRDEQLRRMRSALSSAEAATPCDASMKEIWAEIEAAASPRE</sequence>
<reference evidence="2 3" key="1">
    <citation type="submission" date="2019-09" db="EMBL/GenBank/DDBJ databases">
        <title>Isolation and complete genome sequencing of Methylocystis species.</title>
        <authorList>
            <person name="Rumah B.L."/>
            <person name="Stead C.E."/>
            <person name="Stevens B.C."/>
            <person name="Minton N.P."/>
            <person name="Grosse-Honebrink A."/>
            <person name="Zhang Y."/>
        </authorList>
    </citation>
    <scope>NUCLEOTIDE SEQUENCE [LARGE SCALE GENOMIC DNA]</scope>
    <source>
        <strain evidence="2 3">BRCS2</strain>
    </source>
</reference>
<evidence type="ECO:0000313" key="2">
    <source>
        <dbReference type="EMBL" id="QGM98706.1"/>
    </source>
</evidence>
<dbReference type="KEGG" id="mpar:F7D14_15275"/>
<name>A0A6B8M813_9HYPH</name>
<dbReference type="RefSeq" id="WP_016921798.1">
    <property type="nucleotide sequence ID" value="NZ_CP044331.1"/>
</dbReference>
<evidence type="ECO:0000313" key="3">
    <source>
        <dbReference type="Proteomes" id="UP000422569"/>
    </source>
</evidence>
<accession>A0A6B8M813</accession>
<protein>
    <recommendedName>
        <fullName evidence="4">Addiction module protein</fullName>
    </recommendedName>
</protein>